<sequence>MKIWINKTVTENPSNDFNEAIRFDMLDDGTKSNLKTNFEEIWRRFAKAKLESVYEDLLVVAATVYAVDKRIPRSGIYSGETYDNWTRTLEVSIPVIDINKWITVKDELEKTLHFLSGDSWKLYFRRTEQQYRNCNYEKKYSIIKNNFDGVALFSGGLDSFSGAIKLLEDSKNICFVGCREYYALRKRIKELFKLIKNEYPERNIDEIVFYTDSGYPRNVDESIKKKFREDTSRSRSFLFLAAALATASLIGNEIPVYIPENGFIGLNLPLTPSRLGSCSTRTTHIYFLNHYNGILRKLGIRHKIENFFSLKTKGEIVDMVKKSNAFIQGAGRTISCSHPMRGAKGVPGRPRNCGYCFPCLIRRASLNNIEIDDEYLDTFIKDYKISTTFIKNSKFSDPNNGRTKDLKAVLFALHEYLKNGSIDYYVNKMINLGGLNIEDIKHFARVYIKSMEEIKEMIEHQAKLNDMELLEYIKAGFKNE</sequence>
<keyword evidence="1" id="KW-0812">Transmembrane</keyword>
<feature type="transmembrane region" description="Helical" evidence="1">
    <location>
        <begin position="237"/>
        <end position="258"/>
    </location>
</feature>
<reference evidence="3" key="1">
    <citation type="submission" date="2017-04" db="EMBL/GenBank/DDBJ databases">
        <authorList>
            <person name="Song Y."/>
            <person name="Cho B.-K."/>
        </authorList>
    </citation>
    <scope>NUCLEOTIDE SEQUENCE [LARGE SCALE GENOMIC DNA]</scope>
    <source>
        <strain evidence="3">SL1</strain>
    </source>
</reference>
<evidence type="ECO:0008006" key="4">
    <source>
        <dbReference type="Google" id="ProtNLM"/>
    </source>
</evidence>
<dbReference type="EMBL" id="CP020953">
    <property type="protein sequence ID" value="AWI06729.1"/>
    <property type="molecule type" value="Genomic_DNA"/>
</dbReference>
<keyword evidence="1" id="KW-0472">Membrane</keyword>
<dbReference type="Proteomes" id="UP000244910">
    <property type="component" value="Chromosome"/>
</dbReference>
<dbReference type="OrthoDB" id="9789567at2"/>
<dbReference type="Gene3D" id="3.40.50.620">
    <property type="entry name" value="HUPs"/>
    <property type="match status" value="1"/>
</dbReference>
<dbReference type="AlphaFoldDB" id="A0A2U8DVR4"/>
<keyword evidence="3" id="KW-1185">Reference proteome</keyword>
<keyword evidence="1" id="KW-1133">Transmembrane helix</keyword>
<evidence type="ECO:0000313" key="2">
    <source>
        <dbReference type="EMBL" id="AWI06729.1"/>
    </source>
</evidence>
<organism evidence="2 3">
    <name type="scientific">Clostridium drakei</name>
    <dbReference type="NCBI Taxonomy" id="332101"/>
    <lineage>
        <taxon>Bacteria</taxon>
        <taxon>Bacillati</taxon>
        <taxon>Bacillota</taxon>
        <taxon>Clostridia</taxon>
        <taxon>Eubacteriales</taxon>
        <taxon>Clostridiaceae</taxon>
        <taxon>Clostridium</taxon>
    </lineage>
</organism>
<dbReference type="RefSeq" id="WP_032077340.1">
    <property type="nucleotide sequence ID" value="NZ_CP020953.1"/>
</dbReference>
<evidence type="ECO:0000313" key="3">
    <source>
        <dbReference type="Proteomes" id="UP000244910"/>
    </source>
</evidence>
<dbReference type="SUPFAM" id="SSF52402">
    <property type="entry name" value="Adenine nucleotide alpha hydrolases-like"/>
    <property type="match status" value="1"/>
</dbReference>
<evidence type="ECO:0000256" key="1">
    <source>
        <dbReference type="SAM" id="Phobius"/>
    </source>
</evidence>
<dbReference type="InterPro" id="IPR049676">
    <property type="entry name" value="QatC"/>
</dbReference>
<gene>
    <name evidence="2" type="ORF">B9W14_20260</name>
</gene>
<protein>
    <recommendedName>
        <fullName evidence="4">ATPase</fullName>
    </recommendedName>
</protein>
<dbReference type="InterPro" id="IPR014729">
    <property type="entry name" value="Rossmann-like_a/b/a_fold"/>
</dbReference>
<accession>A0A2U8DVR4</accession>
<name>A0A2U8DVR4_9CLOT</name>
<dbReference type="KEGG" id="cdrk:B9W14_20260"/>
<dbReference type="NCBIfam" id="NF041925">
    <property type="entry name" value="QatC"/>
    <property type="match status" value="1"/>
</dbReference>
<proteinExistence type="predicted"/>